<evidence type="ECO:0008006" key="3">
    <source>
        <dbReference type="Google" id="ProtNLM"/>
    </source>
</evidence>
<organism evidence="1 2">
    <name type="scientific">Pseudoalteromonas lipolytica</name>
    <dbReference type="NCBI Taxonomy" id="570156"/>
    <lineage>
        <taxon>Bacteria</taxon>
        <taxon>Pseudomonadati</taxon>
        <taxon>Pseudomonadota</taxon>
        <taxon>Gammaproteobacteria</taxon>
        <taxon>Alteromonadales</taxon>
        <taxon>Pseudoalteromonadaceae</taxon>
        <taxon>Pseudoalteromonas</taxon>
    </lineage>
</organism>
<dbReference type="GeneID" id="99504751"/>
<sequence>MQANIHDLQAQLEKVESALSEENIESCVELVNELHLMLESFFNSDSDIPSEAHPQLNQLLQKLDGYSSDILLKKNEAKSQLTSIVKNKKKVGLYNQIK</sequence>
<dbReference type="KEGG" id="pdj:D0907_04705"/>
<dbReference type="RefSeq" id="WP_118844091.1">
    <property type="nucleotide sequence ID" value="NZ_CP032090.1"/>
</dbReference>
<protein>
    <recommendedName>
        <fullName evidence="3">Flagellar protein FliT</fullName>
    </recommendedName>
</protein>
<evidence type="ECO:0000313" key="2">
    <source>
        <dbReference type="Proteomes" id="UP000264605"/>
    </source>
</evidence>
<reference evidence="1 2" key="1">
    <citation type="submission" date="2018-08" db="EMBL/GenBank/DDBJ databases">
        <title>Draft genome sequence of Pseudoalteromonas donghaensis HJ51.</title>
        <authorList>
            <person name="Oh J."/>
            <person name="Roh D."/>
        </authorList>
    </citation>
    <scope>NUCLEOTIDE SEQUENCE [LARGE SCALE GENOMIC DNA]</scope>
    <source>
        <strain evidence="1 2">HJ51</strain>
    </source>
</reference>
<accession>A0AAD0WBU2</accession>
<gene>
    <name evidence="1" type="ORF">D0907_04705</name>
</gene>
<dbReference type="Proteomes" id="UP000264605">
    <property type="component" value="Chromosome"/>
</dbReference>
<evidence type="ECO:0000313" key="1">
    <source>
        <dbReference type="EMBL" id="AXV64629.1"/>
    </source>
</evidence>
<dbReference type="EMBL" id="CP032090">
    <property type="protein sequence ID" value="AXV64629.1"/>
    <property type="molecule type" value="Genomic_DNA"/>
</dbReference>
<proteinExistence type="predicted"/>
<name>A0AAD0WBU2_9GAMM</name>
<dbReference type="AlphaFoldDB" id="A0AAD0WBU2"/>